<name>A0A4Y2QYS4_ARAVE</name>
<gene>
    <name evidence="1" type="ORF">AVEN_84458_1</name>
</gene>
<keyword evidence="2" id="KW-1185">Reference proteome</keyword>
<dbReference type="EMBL" id="BGPR01015189">
    <property type="protein sequence ID" value="GBN68340.1"/>
    <property type="molecule type" value="Genomic_DNA"/>
</dbReference>
<dbReference type="AlphaFoldDB" id="A0A4Y2QYS4"/>
<organism evidence="1 2">
    <name type="scientific">Araneus ventricosus</name>
    <name type="common">Orbweaver spider</name>
    <name type="synonym">Epeira ventricosa</name>
    <dbReference type="NCBI Taxonomy" id="182803"/>
    <lineage>
        <taxon>Eukaryota</taxon>
        <taxon>Metazoa</taxon>
        <taxon>Ecdysozoa</taxon>
        <taxon>Arthropoda</taxon>
        <taxon>Chelicerata</taxon>
        <taxon>Arachnida</taxon>
        <taxon>Araneae</taxon>
        <taxon>Araneomorphae</taxon>
        <taxon>Entelegynae</taxon>
        <taxon>Araneoidea</taxon>
        <taxon>Araneidae</taxon>
        <taxon>Araneus</taxon>
    </lineage>
</organism>
<dbReference type="Proteomes" id="UP000499080">
    <property type="component" value="Unassembled WGS sequence"/>
</dbReference>
<protein>
    <submittedName>
        <fullName evidence="1">Uncharacterized protein</fullName>
    </submittedName>
</protein>
<evidence type="ECO:0000313" key="1">
    <source>
        <dbReference type="EMBL" id="GBN68340.1"/>
    </source>
</evidence>
<accession>A0A4Y2QYS4</accession>
<evidence type="ECO:0000313" key="2">
    <source>
        <dbReference type="Proteomes" id="UP000499080"/>
    </source>
</evidence>
<sequence>MYRTVTVNHKREKYPLPMKTHRKILRTSKQGFDYTLQQLSTQNSDGNVIISLTDRQDIHKSSFVVCHTFYLVIRRCVVALLSRWACKGRLISNFTAVCVEKPALKRKVTCSLNGALH</sequence>
<comment type="caution">
    <text evidence="1">The sequence shown here is derived from an EMBL/GenBank/DDBJ whole genome shotgun (WGS) entry which is preliminary data.</text>
</comment>
<proteinExistence type="predicted"/>
<reference evidence="1 2" key="1">
    <citation type="journal article" date="2019" name="Sci. Rep.">
        <title>Orb-weaving spider Araneus ventricosus genome elucidates the spidroin gene catalogue.</title>
        <authorList>
            <person name="Kono N."/>
            <person name="Nakamura H."/>
            <person name="Ohtoshi R."/>
            <person name="Moran D.A.P."/>
            <person name="Shinohara A."/>
            <person name="Yoshida Y."/>
            <person name="Fujiwara M."/>
            <person name="Mori M."/>
            <person name="Tomita M."/>
            <person name="Arakawa K."/>
        </authorList>
    </citation>
    <scope>NUCLEOTIDE SEQUENCE [LARGE SCALE GENOMIC DNA]</scope>
</reference>